<reference evidence="1 2" key="1">
    <citation type="journal article" date="2009" name="Stand. Genomic Sci.">
        <title>Complete genome sequence of Catenulispora acidiphila type strain (ID 139908).</title>
        <authorList>
            <person name="Copeland A."/>
            <person name="Lapidus A."/>
            <person name="Glavina Del Rio T."/>
            <person name="Nolan M."/>
            <person name="Lucas S."/>
            <person name="Chen F."/>
            <person name="Tice H."/>
            <person name="Cheng J.F."/>
            <person name="Bruce D."/>
            <person name="Goodwin L."/>
            <person name="Pitluck S."/>
            <person name="Mikhailova N."/>
            <person name="Pati A."/>
            <person name="Ivanova N."/>
            <person name="Mavromatis K."/>
            <person name="Chen A."/>
            <person name="Palaniappan K."/>
            <person name="Chain P."/>
            <person name="Land M."/>
            <person name="Hauser L."/>
            <person name="Chang Y.J."/>
            <person name="Jeffries C.D."/>
            <person name="Chertkov O."/>
            <person name="Brettin T."/>
            <person name="Detter J.C."/>
            <person name="Han C."/>
            <person name="Ali Z."/>
            <person name="Tindall B.J."/>
            <person name="Goker M."/>
            <person name="Bristow J."/>
            <person name="Eisen J.A."/>
            <person name="Markowitz V."/>
            <person name="Hugenholtz P."/>
            <person name="Kyrpides N.C."/>
            <person name="Klenk H.P."/>
        </authorList>
    </citation>
    <scope>NUCLEOTIDE SEQUENCE [LARGE SCALE GENOMIC DNA]</scope>
    <source>
        <strain evidence="2">DSM 44928 / JCM 14897 / NBRC 102108 / NRRL B-24433 / ID139908</strain>
    </source>
</reference>
<name>C7QBK7_CATAD</name>
<dbReference type="eggNOG" id="COG2723">
    <property type="taxonomic scope" value="Bacteria"/>
</dbReference>
<dbReference type="OrthoDB" id="9815836at2"/>
<dbReference type="HOGENOM" id="CLU_046661_0_0_11"/>
<dbReference type="RefSeq" id="WP_012785878.1">
    <property type="nucleotide sequence ID" value="NC_013131.1"/>
</dbReference>
<sequence length="331" mass="35689">MSFSFGIYPGGAVGGDRGIVEPVLADDPALISRALDELHGSRPGFLVRAYLPFRPPAGSGERLVPAEPERLLGTGTGTGTTRRLELVLGFRDPAGDVESWLAFVREAIDTYAERIALLQICEEPTVDAPFLDGATPNVLSALVRGVVAARDHVRDLGLADLAVGFNATPTLGPDLSFWHDLAAAAAKEAPEFHEALGYVGFDFFPDVFRPIPEPDLARAVELVLTDLRERVLPTAGIGPEVPVRIAENGWSTGAGRTEQRQAEVLETVLSTILGLRERLNITGYSHFCLRDADSGEGSERASNSLYYGFGLLRADYTPKPAFAVYRALMSR</sequence>
<protein>
    <submittedName>
        <fullName evidence="1">Uncharacterized protein</fullName>
    </submittedName>
</protein>
<proteinExistence type="predicted"/>
<dbReference type="SUPFAM" id="SSF51445">
    <property type="entry name" value="(Trans)glycosidases"/>
    <property type="match status" value="1"/>
</dbReference>
<evidence type="ECO:0000313" key="2">
    <source>
        <dbReference type="Proteomes" id="UP000000851"/>
    </source>
</evidence>
<dbReference type="AlphaFoldDB" id="C7QBK7"/>
<dbReference type="InParanoid" id="C7QBK7"/>
<dbReference type="STRING" id="479433.Caci_1663"/>
<gene>
    <name evidence="1" type="ordered locus">Caci_1663</name>
</gene>
<accession>C7QBK7</accession>
<keyword evidence="2" id="KW-1185">Reference proteome</keyword>
<evidence type="ECO:0000313" key="1">
    <source>
        <dbReference type="EMBL" id="ACU70584.1"/>
    </source>
</evidence>
<organism evidence="1 2">
    <name type="scientific">Catenulispora acidiphila (strain DSM 44928 / JCM 14897 / NBRC 102108 / NRRL B-24433 / ID139908)</name>
    <dbReference type="NCBI Taxonomy" id="479433"/>
    <lineage>
        <taxon>Bacteria</taxon>
        <taxon>Bacillati</taxon>
        <taxon>Actinomycetota</taxon>
        <taxon>Actinomycetes</taxon>
        <taxon>Catenulisporales</taxon>
        <taxon>Catenulisporaceae</taxon>
        <taxon>Catenulispora</taxon>
    </lineage>
</organism>
<dbReference type="InterPro" id="IPR017853">
    <property type="entry name" value="GH"/>
</dbReference>
<dbReference type="EMBL" id="CP001700">
    <property type="protein sequence ID" value="ACU70584.1"/>
    <property type="molecule type" value="Genomic_DNA"/>
</dbReference>
<dbReference type="Proteomes" id="UP000000851">
    <property type="component" value="Chromosome"/>
</dbReference>
<dbReference type="KEGG" id="cai:Caci_1663"/>
<dbReference type="Gene3D" id="3.20.20.80">
    <property type="entry name" value="Glycosidases"/>
    <property type="match status" value="1"/>
</dbReference>